<proteinExistence type="predicted"/>
<gene>
    <name evidence="1" type="ORF">CFX0092_B0265</name>
</gene>
<dbReference type="OrthoDB" id="136024at2"/>
<reference evidence="1" key="1">
    <citation type="submission" date="2016-01" db="EMBL/GenBank/DDBJ databases">
        <authorList>
            <person name="Mcilroy J.S."/>
            <person name="Karst M S."/>
            <person name="Albertsen M."/>
        </authorList>
    </citation>
    <scope>NUCLEOTIDE SEQUENCE</scope>
    <source>
        <strain evidence="1">Cfx-K</strain>
    </source>
</reference>
<evidence type="ECO:0000313" key="2">
    <source>
        <dbReference type="Proteomes" id="UP000215027"/>
    </source>
</evidence>
<dbReference type="SMART" id="SM01411">
    <property type="entry name" value="Ephrin_rec_like"/>
    <property type="match status" value="3"/>
</dbReference>
<accession>A0A160T7Y5</accession>
<organism evidence="1 2">
    <name type="scientific">Candidatus Promineifilum breve</name>
    <dbReference type="NCBI Taxonomy" id="1806508"/>
    <lineage>
        <taxon>Bacteria</taxon>
        <taxon>Bacillati</taxon>
        <taxon>Chloroflexota</taxon>
        <taxon>Ardenticatenia</taxon>
        <taxon>Candidatus Promineifilales</taxon>
        <taxon>Candidatus Promineifilaceae</taxon>
        <taxon>Candidatus Promineifilum</taxon>
    </lineage>
</organism>
<dbReference type="InterPro" id="IPR009030">
    <property type="entry name" value="Growth_fac_rcpt_cys_sf"/>
</dbReference>
<name>A0A160T7Y5_9CHLR</name>
<dbReference type="RefSeq" id="WP_095045164.1">
    <property type="nucleotide sequence ID" value="NZ_LN890656.1"/>
</dbReference>
<dbReference type="KEGG" id="pbf:CFX0092_B0265"/>
<dbReference type="AlphaFoldDB" id="A0A160T7Y5"/>
<dbReference type="PANTHER" id="PTHR46967:SF2">
    <property type="entry name" value="SUSHI, VON WILLEBRAND FACTOR TYPE A, EGF AND PENTRAXIN DOMAIN-CONTAINING PROTEIN 1-LIKE"/>
    <property type="match status" value="1"/>
</dbReference>
<dbReference type="EMBL" id="LN890656">
    <property type="protein sequence ID" value="CUS05799.1"/>
    <property type="molecule type" value="Genomic_DNA"/>
</dbReference>
<dbReference type="SUPFAM" id="SSF57184">
    <property type="entry name" value="Growth factor receptor domain"/>
    <property type="match status" value="1"/>
</dbReference>
<dbReference type="Proteomes" id="UP000215027">
    <property type="component" value="Chromosome II"/>
</dbReference>
<dbReference type="Gene3D" id="2.120.10.70">
    <property type="entry name" value="Fucose-specific lectin"/>
    <property type="match status" value="2"/>
</dbReference>
<dbReference type="Gene3D" id="2.10.50.10">
    <property type="entry name" value="Tumor Necrosis Factor Receptor, subunit A, domain 2"/>
    <property type="match status" value="3"/>
</dbReference>
<evidence type="ECO:0000313" key="1">
    <source>
        <dbReference type="EMBL" id="CUS05799.1"/>
    </source>
</evidence>
<keyword evidence="2" id="KW-1185">Reference proteome</keyword>
<dbReference type="PANTHER" id="PTHR46967">
    <property type="entry name" value="INSULIN-LIKE GROWTH FACTOR BINDING PROTEIN,N-TERMINAL"/>
    <property type="match status" value="1"/>
</dbReference>
<sequence length="900" mass="93355">MNSRIDAVNGRRAGRLWPAALVLLLLCLALPVAVRALTWKTETVDSAGYVGYYTSLALDAAGRPRISYRDDTNLDLKYAAWNGTSWVVETVDSAGNVGVHSSLAVDAAGRPRISYYDATNDELKYAAWNGTSWVVETVDSDGNVGWWTSLALDSAGRPRISYHDFNNADLKYAAWNGTSWVVETVDSAGNVGFYTSVALDSAGRPRISYHDVGNADLKYAAWNGTSWVVETIDSVGSVGQYASLALDATGQPRISYRDLTNLDLKYAAWNGTSWVVQTVDSAGSVGESPSLALDAAGRPRISYADYDNGELKYAAWNGSSWDFEIADSAGSVGVYTSLALDASDSPHISYRDITNSDLKYATVGASPAQLTIVKSVTGSGAPSDWSFGFTGGLGAFSLTDEIPSMYDSDVTAGVVAVNETNPTGYATAVSCSNGDSASNGALSVTLDAGDTVSCTFTNTICQPGNFDTAATWACAPADPGYFVSTVGAAAQTACAAGTYQSNSGAVACLQADPGYYVAGSAATAQIACAAGTYQPAGGAAACLPADAGYYAAGPAATAQTACPAGTYQPAGGAASCLPADAGYYVPGTAATAPIACAPGTYQPSSGAVQCIQADAGYYAAGPAATAQTACPDGTTSPAGSDSIEDCVLIPPPASLLYIAPNRNNGMVDGVAYMDEDIIVNTLGTADWAMYFDGSDVGITKNLTDFTFTADGCLLMTFNGNQNVPGVGLVKPQDLVKFCPTATGTTTAGSFSMYFDGSDVGLDASSEIIDAVEVLPGGDLVISTKDKFSVPGSPLLKGQKNDLLLFDATSYGANTLGTFSLYFNNTQVAGLKKENIISLYIDGAGDKYVSFWDSYPNVGGLAGNENDILIFHPNNTVTKFWEGSDWGYTGRVHGLHIATGN</sequence>
<dbReference type="SUPFAM" id="SSF89372">
    <property type="entry name" value="Fucose-specific lectin"/>
    <property type="match status" value="2"/>
</dbReference>
<protein>
    <submittedName>
        <fullName evidence="1">Uncharacterized protein</fullName>
    </submittedName>
</protein>